<dbReference type="InterPro" id="IPR011322">
    <property type="entry name" value="N-reg_PII-like_a/b"/>
</dbReference>
<sequence>MTAFLVFCACPDADIAERIARDTVDARLAACASLVPGLRSVYRWQGAVEAADEVQLQIKTWGDRLDALTARIRELHPYELPEVLAVEAGRGLAGYLDWIRDETRSPREPAA</sequence>
<accession>A0A8J7VU52</accession>
<comment type="caution">
    <text evidence="2">The sequence shown here is derived from an EMBL/GenBank/DDBJ whole genome shotgun (WGS) entry which is preliminary data.</text>
</comment>
<protein>
    <submittedName>
        <fullName evidence="2">Divalent-cation tolerance protein CutA</fullName>
    </submittedName>
</protein>
<proteinExistence type="inferred from homology"/>
<evidence type="ECO:0000256" key="1">
    <source>
        <dbReference type="ARBA" id="ARBA00010169"/>
    </source>
</evidence>
<dbReference type="Gene3D" id="3.30.70.120">
    <property type="match status" value="1"/>
</dbReference>
<dbReference type="RefSeq" id="WP_211927198.1">
    <property type="nucleotide sequence ID" value="NZ_JAGQFT020000011.1"/>
</dbReference>
<keyword evidence="4" id="KW-1185">Reference proteome</keyword>
<evidence type="ECO:0000313" key="4">
    <source>
        <dbReference type="Proteomes" id="UP000675747"/>
    </source>
</evidence>
<dbReference type="SUPFAM" id="SSF54913">
    <property type="entry name" value="GlnB-like"/>
    <property type="match status" value="1"/>
</dbReference>
<dbReference type="EMBL" id="JAGQFT010000115">
    <property type="protein sequence ID" value="MBR0563280.1"/>
    <property type="molecule type" value="Genomic_DNA"/>
</dbReference>
<organism evidence="2">
    <name type="scientific">Coralloluteibacterium stylophorae</name>
    <dbReference type="NCBI Taxonomy" id="1776034"/>
    <lineage>
        <taxon>Bacteria</taxon>
        <taxon>Pseudomonadati</taxon>
        <taxon>Pseudomonadota</taxon>
        <taxon>Gammaproteobacteria</taxon>
        <taxon>Lysobacterales</taxon>
        <taxon>Lysobacteraceae</taxon>
        <taxon>Coralloluteibacterium</taxon>
    </lineage>
</organism>
<dbReference type="Proteomes" id="UP000675747">
    <property type="component" value="Unassembled WGS sequence"/>
</dbReference>
<evidence type="ECO:0000313" key="2">
    <source>
        <dbReference type="EMBL" id="MBR0563280.1"/>
    </source>
</evidence>
<evidence type="ECO:0000313" key="3">
    <source>
        <dbReference type="EMBL" id="MBS7458481.1"/>
    </source>
</evidence>
<dbReference type="EMBL" id="JAGQFT020000011">
    <property type="protein sequence ID" value="MBS7458481.1"/>
    <property type="molecule type" value="Genomic_DNA"/>
</dbReference>
<gene>
    <name evidence="3" type="ORF">KB893_015185</name>
    <name evidence="2" type="ORF">KB893_12270</name>
</gene>
<dbReference type="GO" id="GO:0005507">
    <property type="term" value="F:copper ion binding"/>
    <property type="evidence" value="ECO:0007669"/>
    <property type="project" value="TreeGrafter"/>
</dbReference>
<name>A0A8J7VU52_9GAMM</name>
<comment type="similarity">
    <text evidence="1">Belongs to the CutA family.</text>
</comment>
<reference evidence="3 4" key="1">
    <citation type="journal article" date="2021" name="Microbiol. Resour. Announc.">
        <title>Draft Genome Sequence of Coralloluteibacterium stylophorae LMG 29479T.</title>
        <authorList>
            <person name="Karlyshev A.V."/>
            <person name="Kudryashova E.B."/>
            <person name="Ariskina E.V."/>
            <person name="Conroy A.P."/>
            <person name="Abidueva E.Y."/>
        </authorList>
    </citation>
    <scope>NUCLEOTIDE SEQUENCE [LARGE SCALE GENOMIC DNA]</scope>
    <source>
        <strain evidence="3 4">LMG 29479</strain>
    </source>
</reference>
<dbReference type="InterPro" id="IPR015867">
    <property type="entry name" value="N-reg_PII/ATP_PRibTrfase_C"/>
</dbReference>
<reference evidence="2" key="2">
    <citation type="submission" date="2021-04" db="EMBL/GenBank/DDBJ databases">
        <authorList>
            <person name="Karlyshev A.V."/>
        </authorList>
    </citation>
    <scope>NUCLEOTIDE SEQUENCE</scope>
    <source>
        <strain evidence="2">LMG 29479</strain>
    </source>
</reference>
<dbReference type="Pfam" id="PF03091">
    <property type="entry name" value="CutA1"/>
    <property type="match status" value="1"/>
</dbReference>
<dbReference type="PANTHER" id="PTHR23419">
    <property type="entry name" value="DIVALENT CATION TOLERANCE CUTA-RELATED"/>
    <property type="match status" value="1"/>
</dbReference>
<dbReference type="AlphaFoldDB" id="A0A8J7VU52"/>
<dbReference type="PANTHER" id="PTHR23419:SF8">
    <property type="entry name" value="FI09726P"/>
    <property type="match status" value="1"/>
</dbReference>
<dbReference type="GO" id="GO:0010038">
    <property type="term" value="P:response to metal ion"/>
    <property type="evidence" value="ECO:0007669"/>
    <property type="project" value="InterPro"/>
</dbReference>
<dbReference type="InterPro" id="IPR004323">
    <property type="entry name" value="Ion_tolerance_CutA"/>
</dbReference>